<sequence length="392" mass="42803">MSTSTFKPYDVPNNIIMIDPKSSTVLPVSHMRRAHESAFTTPQRSPAQSPFSTGPTIPQAQPDSVTQTSSKPAAPYSHRRKPTMQAPFVGHHQDFLTIVGEDSRIRVIAQDPEGRSIFHEAGVWIPSTQQIFITSNRLDAKVFRDPRSGLVKGLVDMHLLRITKDGEIEYTPVSPTFALPAANGACLYKDHVLVCDQGYGELQSSQLSIINSSDPSSVTPMLNNFYGRAFNSLNDVITLTDPRPDAKSTFYILFTDPQYGFEQEFKPSPCLPAQVYCFDPVTGETRVIADGFTSPNGIAVNAARTKCYVTDTGMIHGSGKMDPSRPGHIYVYDIVFPDDIAGGPSLVNRSVFAMADCGAPDGIKLDTKGNVYAGCFDGVHIWNPHGTLLGKM</sequence>
<protein>
    <submittedName>
        <fullName evidence="1">Uncharacterized protein</fullName>
    </submittedName>
</protein>
<dbReference type="EMBL" id="JASBWV010000008">
    <property type="protein sequence ID" value="KAJ9124941.1"/>
    <property type="molecule type" value="Genomic_DNA"/>
</dbReference>
<proteinExistence type="predicted"/>
<keyword evidence="2" id="KW-1185">Reference proteome</keyword>
<evidence type="ECO:0000313" key="2">
    <source>
        <dbReference type="Proteomes" id="UP001234202"/>
    </source>
</evidence>
<reference evidence="1" key="1">
    <citation type="submission" date="2023-04" db="EMBL/GenBank/DDBJ databases">
        <title>Draft Genome sequencing of Naganishia species isolated from polar environments using Oxford Nanopore Technology.</title>
        <authorList>
            <person name="Leo P."/>
            <person name="Venkateswaran K."/>
        </authorList>
    </citation>
    <scope>NUCLEOTIDE SEQUENCE</scope>
    <source>
        <strain evidence="1">DBVPG 5303</strain>
    </source>
</reference>
<accession>A0ACC2XMT3</accession>
<comment type="caution">
    <text evidence="1">The sequence shown here is derived from an EMBL/GenBank/DDBJ whole genome shotgun (WGS) entry which is preliminary data.</text>
</comment>
<gene>
    <name evidence="1" type="ORF">QFC24_002873</name>
</gene>
<evidence type="ECO:0000313" key="1">
    <source>
        <dbReference type="EMBL" id="KAJ9124941.1"/>
    </source>
</evidence>
<dbReference type="Proteomes" id="UP001234202">
    <property type="component" value="Unassembled WGS sequence"/>
</dbReference>
<organism evidence="1 2">
    <name type="scientific">Naganishia onofrii</name>
    <dbReference type="NCBI Taxonomy" id="1851511"/>
    <lineage>
        <taxon>Eukaryota</taxon>
        <taxon>Fungi</taxon>
        <taxon>Dikarya</taxon>
        <taxon>Basidiomycota</taxon>
        <taxon>Agaricomycotina</taxon>
        <taxon>Tremellomycetes</taxon>
        <taxon>Filobasidiales</taxon>
        <taxon>Filobasidiaceae</taxon>
        <taxon>Naganishia</taxon>
    </lineage>
</organism>
<name>A0ACC2XMT3_9TREE</name>